<dbReference type="PANTHER" id="PTHR32089:SF112">
    <property type="entry name" value="LYSOZYME-LIKE PROTEIN-RELATED"/>
    <property type="match status" value="1"/>
</dbReference>
<dbReference type="GO" id="GO:0005886">
    <property type="term" value="C:plasma membrane"/>
    <property type="evidence" value="ECO:0007669"/>
    <property type="project" value="UniProtKB-SubCell"/>
</dbReference>
<accession>A0A250IEB5</accession>
<dbReference type="InterPro" id="IPR004089">
    <property type="entry name" value="MCPsignal_dom"/>
</dbReference>
<feature type="transmembrane region" description="Helical" evidence="10">
    <location>
        <begin position="194"/>
        <end position="214"/>
    </location>
</feature>
<keyword evidence="2" id="KW-1003">Cell membrane</keyword>
<dbReference type="Proteomes" id="UP000217289">
    <property type="component" value="Chromosome"/>
</dbReference>
<dbReference type="Pfam" id="PF00015">
    <property type="entry name" value="MCPsignal"/>
    <property type="match status" value="1"/>
</dbReference>
<dbReference type="GO" id="GO:0007165">
    <property type="term" value="P:signal transduction"/>
    <property type="evidence" value="ECO:0007669"/>
    <property type="project" value="UniProtKB-KW"/>
</dbReference>
<evidence type="ECO:0000256" key="2">
    <source>
        <dbReference type="ARBA" id="ARBA00022475"/>
    </source>
</evidence>
<keyword evidence="9" id="KW-0175">Coiled coil</keyword>
<feature type="domain" description="HAMP" evidence="12">
    <location>
        <begin position="216"/>
        <end position="268"/>
    </location>
</feature>
<feature type="domain" description="Methyl-accepting transducer" evidence="11">
    <location>
        <begin position="273"/>
        <end position="509"/>
    </location>
</feature>
<evidence type="ECO:0000256" key="6">
    <source>
        <dbReference type="ARBA" id="ARBA00023224"/>
    </source>
</evidence>
<evidence type="ECO:0000313" key="14">
    <source>
        <dbReference type="Proteomes" id="UP000217289"/>
    </source>
</evidence>
<dbReference type="Pfam" id="PF00672">
    <property type="entry name" value="HAMP"/>
    <property type="match status" value="1"/>
</dbReference>
<dbReference type="Gene3D" id="3.30.450.20">
    <property type="entry name" value="PAS domain"/>
    <property type="match status" value="1"/>
</dbReference>
<evidence type="ECO:0000259" key="11">
    <source>
        <dbReference type="PROSITE" id="PS50111"/>
    </source>
</evidence>
<evidence type="ECO:0000256" key="5">
    <source>
        <dbReference type="ARBA" id="ARBA00023136"/>
    </source>
</evidence>
<reference evidence="13 14" key="1">
    <citation type="submission" date="2017-06" db="EMBL/GenBank/DDBJ databases">
        <authorList>
            <person name="Kim H.J."/>
            <person name="Triplett B.A."/>
        </authorList>
    </citation>
    <scope>NUCLEOTIDE SEQUENCE [LARGE SCALE GENOMIC DNA]</scope>
    <source>
        <strain evidence="13 14">DSM 14713</strain>
    </source>
</reference>
<keyword evidence="5 10" id="KW-0472">Membrane</keyword>
<dbReference type="PANTHER" id="PTHR32089">
    <property type="entry name" value="METHYL-ACCEPTING CHEMOTAXIS PROTEIN MCPB"/>
    <property type="match status" value="1"/>
</dbReference>
<dbReference type="EMBL" id="CP022163">
    <property type="protein sequence ID" value="ATB30179.1"/>
    <property type="molecule type" value="Genomic_DNA"/>
</dbReference>
<evidence type="ECO:0000256" key="1">
    <source>
        <dbReference type="ARBA" id="ARBA00004651"/>
    </source>
</evidence>
<comment type="subcellular location">
    <subcellularLocation>
        <location evidence="1">Cell membrane</location>
        <topology evidence="1">Multi-pass membrane protein</topology>
    </subcellularLocation>
</comment>
<gene>
    <name evidence="13" type="ORF">MEBOL_003634</name>
</gene>
<comment type="similarity">
    <text evidence="7">Belongs to the methyl-accepting chemotaxis (MCP) protein family.</text>
</comment>
<name>A0A250IEB5_9BACT</name>
<keyword evidence="4 10" id="KW-1133">Transmembrane helix</keyword>
<evidence type="ECO:0000256" key="3">
    <source>
        <dbReference type="ARBA" id="ARBA00022692"/>
    </source>
</evidence>
<proteinExistence type="inferred from homology"/>
<feature type="transmembrane region" description="Helical" evidence="10">
    <location>
        <begin position="15"/>
        <end position="38"/>
    </location>
</feature>
<dbReference type="Gene3D" id="1.10.287.950">
    <property type="entry name" value="Methyl-accepting chemotaxis protein"/>
    <property type="match status" value="1"/>
</dbReference>
<organism evidence="13 14">
    <name type="scientific">Melittangium boletus DSM 14713</name>
    <dbReference type="NCBI Taxonomy" id="1294270"/>
    <lineage>
        <taxon>Bacteria</taxon>
        <taxon>Pseudomonadati</taxon>
        <taxon>Myxococcota</taxon>
        <taxon>Myxococcia</taxon>
        <taxon>Myxococcales</taxon>
        <taxon>Cystobacterineae</taxon>
        <taxon>Archangiaceae</taxon>
        <taxon>Melittangium</taxon>
    </lineage>
</organism>
<evidence type="ECO:0000256" key="8">
    <source>
        <dbReference type="PROSITE-ProRule" id="PRU00284"/>
    </source>
</evidence>
<dbReference type="SMART" id="SM00304">
    <property type="entry name" value="HAMP"/>
    <property type="match status" value="1"/>
</dbReference>
<evidence type="ECO:0000259" key="12">
    <source>
        <dbReference type="PROSITE" id="PS50885"/>
    </source>
</evidence>
<dbReference type="SMART" id="SM01049">
    <property type="entry name" value="Cache_2"/>
    <property type="match status" value="1"/>
</dbReference>
<evidence type="ECO:0000256" key="10">
    <source>
        <dbReference type="SAM" id="Phobius"/>
    </source>
</evidence>
<dbReference type="AlphaFoldDB" id="A0A250IEB5"/>
<dbReference type="OrthoDB" id="9791237at2"/>
<dbReference type="InterPro" id="IPR003660">
    <property type="entry name" value="HAMP_dom"/>
</dbReference>
<dbReference type="InterPro" id="IPR033480">
    <property type="entry name" value="sCache_2"/>
</dbReference>
<evidence type="ECO:0000256" key="4">
    <source>
        <dbReference type="ARBA" id="ARBA00022989"/>
    </source>
</evidence>
<dbReference type="PROSITE" id="PS50111">
    <property type="entry name" value="CHEMOTAXIS_TRANSDUC_2"/>
    <property type="match status" value="1"/>
</dbReference>
<dbReference type="SUPFAM" id="SSF58104">
    <property type="entry name" value="Methyl-accepting chemotaxis protein (MCP) signaling domain"/>
    <property type="match status" value="1"/>
</dbReference>
<feature type="coiled-coil region" evidence="9">
    <location>
        <begin position="512"/>
        <end position="546"/>
    </location>
</feature>
<keyword evidence="14" id="KW-1185">Reference proteome</keyword>
<evidence type="ECO:0000256" key="7">
    <source>
        <dbReference type="ARBA" id="ARBA00029447"/>
    </source>
</evidence>
<evidence type="ECO:0000313" key="13">
    <source>
        <dbReference type="EMBL" id="ATB30179.1"/>
    </source>
</evidence>
<sequence>MAFISGWRPSLLTKFYGALLLCVLPLLLLQQYYVLPIIRGQLREDRVRAVRNLVEVGYGILEAQEARVLAGELTPAEARQSAAALLQHLIYEGNKYYWVNDLETRMVVHPFLPNQIGQDMTAYVDRAGKPVFVDIVELARQRGEGVVEYLATRPNEPDPIAKLSYVKLFAPWGWVLGTGVYMEDLEEEVAAVQRRVWAALLAGGVLAALAGAYISRRMLAPMRTLVDAAGLVARGDLRISVPPPSQDEVGDLSRAFSGMVTDVQRMLGEMAEVSRVTEVGAGNIHRATDGLRQVAQDQSWGMQNVSATVMGMTQQLAKGAHQAELTARTAEANEQAAREGGVGVRVTDEKMKQIAQVVERSARTVDRLTEWSEEVERAMELISDVADQTRVLAVNTSIEAMRAGEHGKGFAVVALEVRKLAEQARAAAERIRALMQQSKAETQAAAAQMREGRARVHEGLRLSADTGKALERIVTGAEEIQRRVKETASAHAAEAAAGETLALRIHTLSGQAMEAAKEVEHITRAAEELTARARQLRERVTRIQVNASETP</sequence>
<dbReference type="SMART" id="SM00283">
    <property type="entry name" value="MA"/>
    <property type="match status" value="1"/>
</dbReference>
<dbReference type="KEGG" id="mbd:MEBOL_003634"/>
<dbReference type="RefSeq" id="WP_095978655.1">
    <property type="nucleotide sequence ID" value="NZ_CP022163.1"/>
</dbReference>
<dbReference type="PROSITE" id="PS50885">
    <property type="entry name" value="HAMP"/>
    <property type="match status" value="1"/>
</dbReference>
<dbReference type="CDD" id="cd06225">
    <property type="entry name" value="HAMP"/>
    <property type="match status" value="1"/>
</dbReference>
<keyword evidence="6 8" id="KW-0807">Transducer</keyword>
<dbReference type="Gene3D" id="6.10.340.10">
    <property type="match status" value="1"/>
</dbReference>
<evidence type="ECO:0000256" key="9">
    <source>
        <dbReference type="SAM" id="Coils"/>
    </source>
</evidence>
<dbReference type="Pfam" id="PF17200">
    <property type="entry name" value="sCache_2"/>
    <property type="match status" value="1"/>
</dbReference>
<keyword evidence="3 10" id="KW-0812">Transmembrane</keyword>
<protein>
    <submittedName>
        <fullName evidence="13">Methyl-accepting chemotaxis protein</fullName>
    </submittedName>
</protein>